<feature type="region of interest" description="Disordered" evidence="1">
    <location>
        <begin position="97"/>
        <end position="119"/>
    </location>
</feature>
<evidence type="ECO:0000313" key="3">
    <source>
        <dbReference type="Proteomes" id="UP000641932"/>
    </source>
</evidence>
<dbReference type="RefSeq" id="WP_189134596.1">
    <property type="nucleotide sequence ID" value="NZ_BMMS01000029.1"/>
</dbReference>
<dbReference type="AlphaFoldDB" id="A0A917ZX41"/>
<feature type="compositionally biased region" description="Basic and acidic residues" evidence="1">
    <location>
        <begin position="109"/>
        <end position="119"/>
    </location>
</feature>
<name>A0A917ZX41_9ACTN</name>
<reference evidence="2" key="1">
    <citation type="journal article" date="2014" name="Int. J. Syst. Evol. Microbiol.">
        <title>Complete genome sequence of Corynebacterium casei LMG S-19264T (=DSM 44701T), isolated from a smear-ripened cheese.</title>
        <authorList>
            <consortium name="US DOE Joint Genome Institute (JGI-PGF)"/>
            <person name="Walter F."/>
            <person name="Albersmeier A."/>
            <person name="Kalinowski J."/>
            <person name="Ruckert C."/>
        </authorList>
    </citation>
    <scope>NUCLEOTIDE SEQUENCE</scope>
    <source>
        <strain evidence="2">CGMCC 4.7201</strain>
    </source>
</reference>
<dbReference type="Proteomes" id="UP000641932">
    <property type="component" value="Unassembled WGS sequence"/>
</dbReference>
<evidence type="ECO:0000313" key="2">
    <source>
        <dbReference type="EMBL" id="GGO96437.1"/>
    </source>
</evidence>
<dbReference type="EMBL" id="BMMS01000029">
    <property type="protein sequence ID" value="GGO96437.1"/>
    <property type="molecule type" value="Genomic_DNA"/>
</dbReference>
<keyword evidence="3" id="KW-1185">Reference proteome</keyword>
<protein>
    <submittedName>
        <fullName evidence="2">Uncharacterized protein</fullName>
    </submittedName>
</protein>
<reference evidence="2" key="2">
    <citation type="submission" date="2020-09" db="EMBL/GenBank/DDBJ databases">
        <authorList>
            <person name="Sun Q."/>
            <person name="Zhou Y."/>
        </authorList>
    </citation>
    <scope>NUCLEOTIDE SEQUENCE</scope>
    <source>
        <strain evidence="2">CGMCC 4.7201</strain>
    </source>
</reference>
<evidence type="ECO:0000256" key="1">
    <source>
        <dbReference type="SAM" id="MobiDB-lite"/>
    </source>
</evidence>
<organism evidence="2 3">
    <name type="scientific">Wenjunlia tyrosinilytica</name>
    <dbReference type="NCBI Taxonomy" id="1544741"/>
    <lineage>
        <taxon>Bacteria</taxon>
        <taxon>Bacillati</taxon>
        <taxon>Actinomycetota</taxon>
        <taxon>Actinomycetes</taxon>
        <taxon>Kitasatosporales</taxon>
        <taxon>Streptomycetaceae</taxon>
        <taxon>Wenjunlia</taxon>
    </lineage>
</organism>
<proteinExistence type="predicted"/>
<accession>A0A917ZX41</accession>
<sequence>MRRAYAHEAVLVMPPDADTRAPGAAITVALCGHWKHTPPCPLAAHHTRAERAGDRVLVRTLFATEPANEQVVRDRIDQALAGGRLQGPGTVVTRWRLHSSRPSETTAEEASHAERLTES</sequence>
<gene>
    <name evidence="2" type="ORF">GCM10012280_55920</name>
</gene>
<comment type="caution">
    <text evidence="2">The sequence shown here is derived from an EMBL/GenBank/DDBJ whole genome shotgun (WGS) entry which is preliminary data.</text>
</comment>